<protein>
    <submittedName>
        <fullName evidence="1">DUF2793 domain-containing protein</fullName>
    </submittedName>
</protein>
<keyword evidence="2" id="KW-1185">Reference proteome</keyword>
<dbReference type="RefSeq" id="WP_249914351.1">
    <property type="nucleotide sequence ID" value="NZ_JAMGBB010000001.1"/>
</dbReference>
<proteinExistence type="predicted"/>
<organism evidence="1 2">
    <name type="scientific">Sphingomonas brevis</name>
    <dbReference type="NCBI Taxonomy" id="2908206"/>
    <lineage>
        <taxon>Bacteria</taxon>
        <taxon>Pseudomonadati</taxon>
        <taxon>Pseudomonadota</taxon>
        <taxon>Alphaproteobacteria</taxon>
        <taxon>Sphingomonadales</taxon>
        <taxon>Sphingomonadaceae</taxon>
        <taxon>Sphingomonas</taxon>
    </lineage>
</organism>
<dbReference type="Proteomes" id="UP001165383">
    <property type="component" value="Unassembled WGS sequence"/>
</dbReference>
<reference evidence="1" key="1">
    <citation type="submission" date="2022-05" db="EMBL/GenBank/DDBJ databases">
        <authorList>
            <person name="Jo J.-H."/>
            <person name="Im W.-T."/>
        </authorList>
    </citation>
    <scope>NUCLEOTIDE SEQUENCE</scope>
    <source>
        <strain evidence="1">RB56-2</strain>
    </source>
</reference>
<comment type="caution">
    <text evidence="1">The sequence shown here is derived from an EMBL/GenBank/DDBJ whole genome shotgun (WGS) entry which is preliminary data.</text>
</comment>
<dbReference type="EMBL" id="JAMGBB010000001">
    <property type="protein sequence ID" value="MCL6739885.1"/>
    <property type="molecule type" value="Genomic_DNA"/>
</dbReference>
<evidence type="ECO:0000313" key="2">
    <source>
        <dbReference type="Proteomes" id="UP001165383"/>
    </source>
</evidence>
<dbReference type="InterPro" id="IPR021251">
    <property type="entry name" value="DUF2793"/>
</dbReference>
<sequence length="164" mass="17393">MDNSARFALPLLSPGQAQKEIFHNESLHRVDMLLCPVVEGAEIAVPPAEPEAGTCYLVAPGAAGAWAGKDDMLAGFTDGGWRFIAPIEGVRLFDRSSGQMVVRRGGAWETGILRAQQLQIDGATVVRERQPAIADPSAGSVVDSQCRSAVSAILAMLRTHGLID</sequence>
<gene>
    <name evidence="1" type="ORF">LZ518_01865</name>
</gene>
<dbReference type="Pfam" id="PF10983">
    <property type="entry name" value="DUF2793"/>
    <property type="match status" value="1"/>
</dbReference>
<name>A0ABT0S679_9SPHN</name>
<evidence type="ECO:0000313" key="1">
    <source>
        <dbReference type="EMBL" id="MCL6739885.1"/>
    </source>
</evidence>
<accession>A0ABT0S679</accession>